<evidence type="ECO:0000256" key="1">
    <source>
        <dbReference type="ARBA" id="ARBA00004442"/>
    </source>
</evidence>
<feature type="domain" description="OmpA-like" evidence="7">
    <location>
        <begin position="97"/>
        <end position="214"/>
    </location>
</feature>
<organism evidence="8 9">
    <name type="scientific">Maritalea mediterranea</name>
    <dbReference type="NCBI Taxonomy" id="2909667"/>
    <lineage>
        <taxon>Bacteria</taxon>
        <taxon>Pseudomonadati</taxon>
        <taxon>Pseudomonadota</taxon>
        <taxon>Alphaproteobacteria</taxon>
        <taxon>Hyphomicrobiales</taxon>
        <taxon>Devosiaceae</taxon>
        <taxon>Maritalea</taxon>
    </lineage>
</organism>
<evidence type="ECO:0000256" key="3">
    <source>
        <dbReference type="ARBA" id="ARBA00023237"/>
    </source>
</evidence>
<proteinExistence type="predicted"/>
<dbReference type="PRINTS" id="PR01023">
    <property type="entry name" value="NAFLGMOTY"/>
</dbReference>
<dbReference type="PROSITE" id="PS51123">
    <property type="entry name" value="OMPA_2"/>
    <property type="match status" value="1"/>
</dbReference>
<dbReference type="PROSITE" id="PS51257">
    <property type="entry name" value="PROKAR_LIPOPROTEIN"/>
    <property type="match status" value="1"/>
</dbReference>
<comment type="subcellular location">
    <subcellularLocation>
        <location evidence="1">Cell outer membrane</location>
    </subcellularLocation>
</comment>
<keyword evidence="3" id="KW-0998">Cell outer membrane</keyword>
<dbReference type="EMBL" id="JAKGTI010000003">
    <property type="protein sequence ID" value="MCF4099771.1"/>
    <property type="molecule type" value="Genomic_DNA"/>
</dbReference>
<gene>
    <name evidence="8" type="ORF">L1I42_14845</name>
</gene>
<keyword evidence="6" id="KW-0732">Signal</keyword>
<evidence type="ECO:0000256" key="5">
    <source>
        <dbReference type="SAM" id="Phobius"/>
    </source>
</evidence>
<keyword evidence="5" id="KW-1133">Transmembrane helix</keyword>
<comment type="caution">
    <text evidence="8">The sequence shown here is derived from an EMBL/GenBank/DDBJ whole genome shotgun (WGS) entry which is preliminary data.</text>
</comment>
<evidence type="ECO:0000256" key="2">
    <source>
        <dbReference type="ARBA" id="ARBA00023136"/>
    </source>
</evidence>
<dbReference type="InterPro" id="IPR039567">
    <property type="entry name" value="Gly-zipper"/>
</dbReference>
<evidence type="ECO:0000313" key="9">
    <source>
        <dbReference type="Proteomes" id="UP001201217"/>
    </source>
</evidence>
<dbReference type="Pfam" id="PF13488">
    <property type="entry name" value="Gly-zipper_Omp"/>
    <property type="match status" value="1"/>
</dbReference>
<protein>
    <submittedName>
        <fullName evidence="8">OmpA family protein</fullName>
    </submittedName>
</protein>
<evidence type="ECO:0000259" key="7">
    <source>
        <dbReference type="PROSITE" id="PS51123"/>
    </source>
</evidence>
<evidence type="ECO:0000256" key="6">
    <source>
        <dbReference type="SAM" id="SignalP"/>
    </source>
</evidence>
<feature type="transmembrane region" description="Helical" evidence="5">
    <location>
        <begin position="27"/>
        <end position="48"/>
    </location>
</feature>
<dbReference type="Pfam" id="PF00691">
    <property type="entry name" value="OmpA"/>
    <property type="match status" value="1"/>
</dbReference>
<keyword evidence="5" id="KW-0812">Transmembrane</keyword>
<dbReference type="CDD" id="cd07185">
    <property type="entry name" value="OmpA_C-like"/>
    <property type="match status" value="1"/>
</dbReference>
<dbReference type="Gene3D" id="3.30.1330.60">
    <property type="entry name" value="OmpA-like domain"/>
    <property type="match status" value="1"/>
</dbReference>
<dbReference type="InterPro" id="IPR006664">
    <property type="entry name" value="OMP_bac"/>
</dbReference>
<feature type="transmembrane region" description="Helical" evidence="5">
    <location>
        <begin position="55"/>
        <end position="75"/>
    </location>
</feature>
<dbReference type="SUPFAM" id="SSF103088">
    <property type="entry name" value="OmpA-like"/>
    <property type="match status" value="1"/>
</dbReference>
<reference evidence="8 9" key="1">
    <citation type="submission" date="2022-01" db="EMBL/GenBank/DDBJ databases">
        <title>Maritalea mediterranea sp. nov., isolated from marine plastic residues from the Malva-rosa beach (Valencia, Spain).</title>
        <authorList>
            <person name="Vidal-Verdu A."/>
            <person name="Molina-Menor E."/>
            <person name="Pascual J."/>
            <person name="Pereto J."/>
            <person name="Porcar M."/>
        </authorList>
    </citation>
    <scope>NUCLEOTIDE SEQUENCE [LARGE SCALE GENOMIC DNA]</scope>
    <source>
        <strain evidence="8 9">P4.10X</strain>
    </source>
</reference>
<feature type="chain" id="PRO_5046077836" evidence="6">
    <location>
        <begin position="20"/>
        <end position="214"/>
    </location>
</feature>
<dbReference type="InterPro" id="IPR006665">
    <property type="entry name" value="OmpA-like"/>
</dbReference>
<sequence>MKKEFVLATVAAFSLSACTTTGWDSNAVKGGAGGAAAGAVAGLVYASVANKDARTAALVGAGLGALTGASVGAYMDRQEAELRASLSDSGVTVTRQGNQIILNMPANITFQTDQSNVEPQFYSSLNSVAAVLQKYPKTLVDVYGHTDSTGSDQYNLELSNRRAMSVANYVSGRGVDPRRIYVTGYGESRPIASNATESGRAQNRRVEIQISPLT</sequence>
<keyword evidence="2 4" id="KW-0472">Membrane</keyword>
<dbReference type="InterPro" id="IPR050330">
    <property type="entry name" value="Bact_OuterMem_StrucFunc"/>
</dbReference>
<keyword evidence="9" id="KW-1185">Reference proteome</keyword>
<evidence type="ECO:0000256" key="4">
    <source>
        <dbReference type="PROSITE-ProRule" id="PRU00473"/>
    </source>
</evidence>
<dbReference type="PANTHER" id="PTHR30329">
    <property type="entry name" value="STATOR ELEMENT OF FLAGELLAR MOTOR COMPLEX"/>
    <property type="match status" value="1"/>
</dbReference>
<dbReference type="PANTHER" id="PTHR30329:SF21">
    <property type="entry name" value="LIPOPROTEIN YIAD-RELATED"/>
    <property type="match status" value="1"/>
</dbReference>
<evidence type="ECO:0000313" key="8">
    <source>
        <dbReference type="EMBL" id="MCF4099771.1"/>
    </source>
</evidence>
<dbReference type="InterPro" id="IPR036737">
    <property type="entry name" value="OmpA-like_sf"/>
</dbReference>
<dbReference type="RefSeq" id="WP_236115474.1">
    <property type="nucleotide sequence ID" value="NZ_JAKGTI010000003.1"/>
</dbReference>
<feature type="signal peptide" evidence="6">
    <location>
        <begin position="1"/>
        <end position="19"/>
    </location>
</feature>
<accession>A0ABS9EA61</accession>
<dbReference type="PRINTS" id="PR01021">
    <property type="entry name" value="OMPADOMAIN"/>
</dbReference>
<dbReference type="Proteomes" id="UP001201217">
    <property type="component" value="Unassembled WGS sequence"/>
</dbReference>
<name>A0ABS9EA61_9HYPH</name>